<gene>
    <name evidence="1" type="ORF">PACLA_8A050761</name>
</gene>
<dbReference type="SUPFAM" id="SSF81383">
    <property type="entry name" value="F-box domain"/>
    <property type="match status" value="1"/>
</dbReference>
<dbReference type="GO" id="GO:0016301">
    <property type="term" value="F:kinase activity"/>
    <property type="evidence" value="ECO:0007669"/>
    <property type="project" value="UniProtKB-KW"/>
</dbReference>
<comment type="caution">
    <text evidence="1">The sequence shown here is derived from an EMBL/GenBank/DDBJ whole genome shotgun (WGS) entry which is preliminary data.</text>
</comment>
<dbReference type="SMART" id="SM00256">
    <property type="entry name" value="FBOX"/>
    <property type="match status" value="1"/>
</dbReference>
<dbReference type="AlphaFoldDB" id="A0A7D9L7D2"/>
<dbReference type="InterPro" id="IPR001810">
    <property type="entry name" value="F-box_dom"/>
</dbReference>
<keyword evidence="1" id="KW-0808">Transferase</keyword>
<dbReference type="InterPro" id="IPR036047">
    <property type="entry name" value="F-box-like_dom_sf"/>
</dbReference>
<reference evidence="1" key="1">
    <citation type="submission" date="2020-04" db="EMBL/GenBank/DDBJ databases">
        <authorList>
            <person name="Alioto T."/>
            <person name="Alioto T."/>
            <person name="Gomez Garrido J."/>
        </authorList>
    </citation>
    <scope>NUCLEOTIDE SEQUENCE</scope>
    <source>
        <strain evidence="1">A484AB</strain>
    </source>
</reference>
<accession>A0A7D9L7D2</accession>
<dbReference type="Proteomes" id="UP001152795">
    <property type="component" value="Unassembled WGS sequence"/>
</dbReference>
<keyword evidence="2" id="KW-1185">Reference proteome</keyword>
<dbReference type="Gene3D" id="1.20.1280.50">
    <property type="match status" value="1"/>
</dbReference>
<sequence length="305" mass="35602">MQDSDSHSVSGTERKLDCSSTLPDEILEKIFLELPLYDVMKLSLVCKRWYVVSRSNSVWQKFIPRYPGIHQPKTDTQYDVFRKLWLNSLQIGTERWFPNPLPELVDYDAALREEESKESGETVDSKCVLYLRLNPVYPFTTDGLNTEDPVMVETVQAIFDEFGHVEDLEDNLFIRDAKSAMSHSDFVDKQQSMEFVVYCLESQNFLEVKRNPHRDFPELDEEGYREKIQDDQNFVDDFEDGSNQRKNHLNDELFSQIRTILLDKNNDFVSYCLDDGCYRGTCPYARNMVVSDTAVIFCVQYYGNS</sequence>
<organism evidence="1 2">
    <name type="scientific">Paramuricea clavata</name>
    <name type="common">Red gorgonian</name>
    <name type="synonym">Violescent sea-whip</name>
    <dbReference type="NCBI Taxonomy" id="317549"/>
    <lineage>
        <taxon>Eukaryota</taxon>
        <taxon>Metazoa</taxon>
        <taxon>Cnidaria</taxon>
        <taxon>Anthozoa</taxon>
        <taxon>Octocorallia</taxon>
        <taxon>Malacalcyonacea</taxon>
        <taxon>Plexauridae</taxon>
        <taxon>Paramuricea</taxon>
    </lineage>
</organism>
<protein>
    <submittedName>
        <fullName evidence="1">S-phase kinase-associated 2, partial</fullName>
    </submittedName>
</protein>
<evidence type="ECO:0000313" key="1">
    <source>
        <dbReference type="EMBL" id="CAB4026914.1"/>
    </source>
</evidence>
<dbReference type="Pfam" id="PF12937">
    <property type="entry name" value="F-box-like"/>
    <property type="match status" value="1"/>
</dbReference>
<dbReference type="PROSITE" id="PS50181">
    <property type="entry name" value="FBOX"/>
    <property type="match status" value="1"/>
</dbReference>
<dbReference type="EMBL" id="CACRXK020014486">
    <property type="protein sequence ID" value="CAB4026914.1"/>
    <property type="molecule type" value="Genomic_DNA"/>
</dbReference>
<name>A0A7D9L7D2_PARCT</name>
<evidence type="ECO:0000313" key="2">
    <source>
        <dbReference type="Proteomes" id="UP001152795"/>
    </source>
</evidence>
<proteinExistence type="predicted"/>
<dbReference type="OrthoDB" id="5989978at2759"/>
<keyword evidence="1" id="KW-0418">Kinase</keyword>